<sequence length="70" mass="7133">MSDATPGGDGRPTWFTSSYSNGAGGECVECAVTHGGALVRDSKGSGDLVIAVRSTAWRSFVRAVRQGTAG</sequence>
<evidence type="ECO:0000313" key="3">
    <source>
        <dbReference type="Proteomes" id="UP001056374"/>
    </source>
</evidence>
<dbReference type="Pfam" id="PF04149">
    <property type="entry name" value="DUF397"/>
    <property type="match status" value="1"/>
</dbReference>
<gene>
    <name evidence="2" type="ORF">NFX46_35240</name>
</gene>
<feature type="domain" description="DUF397" evidence="1">
    <location>
        <begin position="13"/>
        <end position="65"/>
    </location>
</feature>
<name>A0ABY4ZHS5_9ACTN</name>
<proteinExistence type="predicted"/>
<evidence type="ECO:0000259" key="1">
    <source>
        <dbReference type="Pfam" id="PF04149"/>
    </source>
</evidence>
<dbReference type="InterPro" id="IPR007278">
    <property type="entry name" value="DUF397"/>
</dbReference>
<protein>
    <submittedName>
        <fullName evidence="2">DUF397 domain-containing protein</fullName>
    </submittedName>
</protein>
<reference evidence="2" key="1">
    <citation type="submission" date="2022-06" db="EMBL/GenBank/DDBJ databases">
        <title>Complete genome sequence of soil microorganisms Streptomyces sp. Qhu-M197 isolated from Alpine meadows habitats on the Tibetan Plateau.</title>
        <authorList>
            <person name="Zhang B."/>
            <person name="Xiang X."/>
            <person name="Fan J."/>
        </authorList>
    </citation>
    <scope>NUCLEOTIDE SEQUENCE</scope>
    <source>
        <strain evidence="2">Qhu-M197</strain>
    </source>
</reference>
<keyword evidence="3" id="KW-1185">Reference proteome</keyword>
<evidence type="ECO:0000313" key="2">
    <source>
        <dbReference type="EMBL" id="USQ88552.1"/>
    </source>
</evidence>
<accession>A0ABY4ZHS5</accession>
<organism evidence="2 3">
    <name type="scientific">Streptomyces phaeoluteigriseus</name>
    <dbReference type="NCBI Taxonomy" id="114686"/>
    <lineage>
        <taxon>Bacteria</taxon>
        <taxon>Bacillati</taxon>
        <taxon>Actinomycetota</taxon>
        <taxon>Actinomycetes</taxon>
        <taxon>Kitasatosporales</taxon>
        <taxon>Streptomycetaceae</taxon>
        <taxon>Streptomyces</taxon>
        <taxon>Streptomyces aurantiacus group</taxon>
    </lineage>
</organism>
<dbReference type="RefSeq" id="WP_252554826.1">
    <property type="nucleotide sequence ID" value="NZ_CP099468.1"/>
</dbReference>
<dbReference type="Proteomes" id="UP001056374">
    <property type="component" value="Chromosome"/>
</dbReference>
<dbReference type="EMBL" id="CP099468">
    <property type="protein sequence ID" value="USQ88552.1"/>
    <property type="molecule type" value="Genomic_DNA"/>
</dbReference>